<gene>
    <name evidence="2" type="ORF">GN242_03535</name>
</gene>
<evidence type="ECO:0000313" key="3">
    <source>
        <dbReference type="Proteomes" id="UP000424752"/>
    </source>
</evidence>
<feature type="signal peptide" evidence="1">
    <location>
        <begin position="1"/>
        <end position="21"/>
    </location>
</feature>
<reference evidence="2 3" key="1">
    <citation type="submission" date="2019-12" db="EMBL/GenBank/DDBJ databases">
        <title>Erwinia sp. nov., isolated from droppings of birds in the Qinghai-Tiebt plateau of China.</title>
        <authorList>
            <person name="Ge Y."/>
        </authorList>
    </citation>
    <scope>NUCLEOTIDE SEQUENCE [LARGE SCALE GENOMIC DNA]</scope>
    <source>
        <strain evidence="2 3">J780</strain>
    </source>
</reference>
<dbReference type="Proteomes" id="UP000424752">
    <property type="component" value="Chromosome"/>
</dbReference>
<dbReference type="EMBL" id="CP046509">
    <property type="protein sequence ID" value="QGU86353.1"/>
    <property type="molecule type" value="Genomic_DNA"/>
</dbReference>
<name>A0A6I6EQC7_9GAMM</name>
<accession>A0A6I6EQC7</accession>
<evidence type="ECO:0008006" key="4">
    <source>
        <dbReference type="Google" id="ProtNLM"/>
    </source>
</evidence>
<feature type="chain" id="PRO_5026321450" description="DUF1311 domain-containing protein" evidence="1">
    <location>
        <begin position="22"/>
        <end position="426"/>
    </location>
</feature>
<evidence type="ECO:0000313" key="2">
    <source>
        <dbReference type="EMBL" id="QGU86353.1"/>
    </source>
</evidence>
<dbReference type="AlphaFoldDB" id="A0A6I6EQC7"/>
<dbReference type="RefSeq" id="WP_156286922.1">
    <property type="nucleotide sequence ID" value="NZ_CP046509.1"/>
</dbReference>
<protein>
    <recommendedName>
        <fullName evidence="4">DUF1311 domain-containing protein</fullName>
    </recommendedName>
</protein>
<evidence type="ECO:0000256" key="1">
    <source>
        <dbReference type="SAM" id="SignalP"/>
    </source>
</evidence>
<dbReference type="InterPro" id="IPR052755">
    <property type="entry name" value="Lysozyme_Inhibitor_LprI"/>
</dbReference>
<dbReference type="GO" id="GO:0005576">
    <property type="term" value="C:extracellular region"/>
    <property type="evidence" value="ECO:0007669"/>
    <property type="project" value="TreeGrafter"/>
</dbReference>
<keyword evidence="1" id="KW-0732">Signal</keyword>
<organism evidence="2 3">
    <name type="scientific">Erwinia sorbitola</name>
    <dbReference type="NCBI Taxonomy" id="2681984"/>
    <lineage>
        <taxon>Bacteria</taxon>
        <taxon>Pseudomonadati</taxon>
        <taxon>Pseudomonadota</taxon>
        <taxon>Gammaproteobacteria</taxon>
        <taxon>Enterobacterales</taxon>
        <taxon>Erwiniaceae</taxon>
        <taxon>Erwinia</taxon>
    </lineage>
</organism>
<dbReference type="PANTHER" id="PTHR37549">
    <property type="entry name" value="LIPOPROTEIN LPRI"/>
    <property type="match status" value="1"/>
</dbReference>
<proteinExistence type="predicted"/>
<dbReference type="KEGG" id="erwi:GN242_03535"/>
<sequence>MIKLKYGIALGFALLAQNALAAGFDCTLTGLNATEKTICADSYLSGLDNVTNGYFLKAMDNSYSVGSLAREQRKWLAERNHCAADAECIKQRYIERNKTLSRVGEYKKVSEVFIRPGDKLDKPVAAGLKNDAGFILSEEPWRVRQLISSGDITSLTAGSTGHYLTVLTHRVVNNDLIVFVVLYVEHDEKKTAYLLSLKESEEPRVQAGYEGYNLELTLQDNNSAPEGDIRYTVAEYRGSGVDVNSESAYATPHAFALNVSGKEIGSIKEVSLPASGAEQQKWVGYCGSQECNSRLISPDGKWRLASADRSNNEIDEGIYFFPHDRPDAGVNVFLPQADTAKGPDYSYSRNYVWGRDATFYFDNEGGYACIWKTDLADKTTKRILPVEAFLRPHYVHYQGEDMIIASYSYYNESGDYHSEEIYLAKK</sequence>
<dbReference type="PANTHER" id="PTHR37549:SF1">
    <property type="entry name" value="LIPOPROTEIN LPRI"/>
    <property type="match status" value="1"/>
</dbReference>